<dbReference type="InterPro" id="IPR036192">
    <property type="entry name" value="Cell_div_ZapA-like_sf"/>
</dbReference>
<dbReference type="GO" id="GO:0000921">
    <property type="term" value="P:septin ring assembly"/>
    <property type="evidence" value="ECO:0007669"/>
    <property type="project" value="TreeGrafter"/>
</dbReference>
<evidence type="ECO:0000256" key="9">
    <source>
        <dbReference type="ARBA" id="ARBA00033158"/>
    </source>
</evidence>
<keyword evidence="5" id="KW-0717">Septation</keyword>
<dbReference type="GO" id="GO:0043093">
    <property type="term" value="P:FtsZ-dependent cytokinesis"/>
    <property type="evidence" value="ECO:0007669"/>
    <property type="project" value="TreeGrafter"/>
</dbReference>
<dbReference type="GO" id="GO:0005829">
    <property type="term" value="C:cytosol"/>
    <property type="evidence" value="ECO:0007669"/>
    <property type="project" value="TreeGrafter"/>
</dbReference>
<keyword evidence="3" id="KW-0963">Cytoplasm</keyword>
<dbReference type="PANTHER" id="PTHR34981:SF1">
    <property type="entry name" value="CELL DIVISION PROTEIN ZAPA"/>
    <property type="match status" value="1"/>
</dbReference>
<dbReference type="InterPro" id="IPR042233">
    <property type="entry name" value="Cell_div_ZapA_N"/>
</dbReference>
<dbReference type="AlphaFoldDB" id="A0A1H9DF50"/>
<evidence type="ECO:0000256" key="3">
    <source>
        <dbReference type="ARBA" id="ARBA00022490"/>
    </source>
</evidence>
<comment type="subcellular location">
    <subcellularLocation>
        <location evidence="1">Cytoplasm</location>
    </subcellularLocation>
</comment>
<proteinExistence type="predicted"/>
<dbReference type="STRING" id="180197.SAMN02982919_00019"/>
<dbReference type="InterPro" id="IPR007838">
    <property type="entry name" value="Cell_div_ZapA-like"/>
</dbReference>
<evidence type="ECO:0000256" key="8">
    <source>
        <dbReference type="ARBA" id="ARBA00026068"/>
    </source>
</evidence>
<dbReference type="RefSeq" id="WP_425432032.1">
    <property type="nucleotide sequence ID" value="NZ_FOGD01000001.1"/>
</dbReference>
<keyword evidence="11" id="KW-1185">Reference proteome</keyword>
<evidence type="ECO:0000313" key="10">
    <source>
        <dbReference type="EMBL" id="SEQ12106.1"/>
    </source>
</evidence>
<comment type="function">
    <text evidence="7">Activator of cell division through the inhibition of FtsZ GTPase activity, therefore promoting FtsZ assembly into bundles of protofilaments necessary for the formation of the division Z ring. It is recruited early at mid-cell but it is not essential for cell division.</text>
</comment>
<protein>
    <recommendedName>
        <fullName evidence="2">Cell division protein ZapA</fullName>
    </recommendedName>
    <alternativeName>
        <fullName evidence="9">Z ring-associated protein ZapA</fullName>
    </alternativeName>
</protein>
<dbReference type="GO" id="GO:0032153">
    <property type="term" value="C:cell division site"/>
    <property type="evidence" value="ECO:0007669"/>
    <property type="project" value="TreeGrafter"/>
</dbReference>
<name>A0A1H9DF50_9BURK</name>
<organism evidence="10 11">
    <name type="scientific">Giesbergeria anulus</name>
    <dbReference type="NCBI Taxonomy" id="180197"/>
    <lineage>
        <taxon>Bacteria</taxon>
        <taxon>Pseudomonadati</taxon>
        <taxon>Pseudomonadota</taxon>
        <taxon>Betaproteobacteria</taxon>
        <taxon>Burkholderiales</taxon>
        <taxon>Comamonadaceae</taxon>
        <taxon>Giesbergeria</taxon>
    </lineage>
</organism>
<dbReference type="GO" id="GO:0000917">
    <property type="term" value="P:division septum assembly"/>
    <property type="evidence" value="ECO:0007669"/>
    <property type="project" value="UniProtKB-KW"/>
</dbReference>
<dbReference type="GO" id="GO:0030428">
    <property type="term" value="C:cell septum"/>
    <property type="evidence" value="ECO:0007669"/>
    <property type="project" value="TreeGrafter"/>
</dbReference>
<evidence type="ECO:0000256" key="2">
    <source>
        <dbReference type="ARBA" id="ARBA00015195"/>
    </source>
</evidence>
<evidence type="ECO:0000256" key="1">
    <source>
        <dbReference type="ARBA" id="ARBA00004496"/>
    </source>
</evidence>
<keyword evidence="4 10" id="KW-0132">Cell division</keyword>
<gene>
    <name evidence="10" type="ORF">SAMN02982919_00019</name>
</gene>
<evidence type="ECO:0000256" key="6">
    <source>
        <dbReference type="ARBA" id="ARBA00023306"/>
    </source>
</evidence>
<dbReference type="Gene3D" id="3.30.160.880">
    <property type="entry name" value="Cell division protein ZapA protomer, N-terminal domain"/>
    <property type="match status" value="1"/>
</dbReference>
<dbReference type="SUPFAM" id="SSF102829">
    <property type="entry name" value="Cell division protein ZapA-like"/>
    <property type="match status" value="1"/>
</dbReference>
<dbReference type="Proteomes" id="UP000199766">
    <property type="component" value="Unassembled WGS sequence"/>
</dbReference>
<dbReference type="Pfam" id="PF05164">
    <property type="entry name" value="ZapA"/>
    <property type="match status" value="1"/>
</dbReference>
<keyword evidence="6" id="KW-0131">Cell cycle</keyword>
<evidence type="ECO:0000256" key="5">
    <source>
        <dbReference type="ARBA" id="ARBA00023210"/>
    </source>
</evidence>
<reference evidence="10 11" key="1">
    <citation type="submission" date="2016-10" db="EMBL/GenBank/DDBJ databases">
        <authorList>
            <person name="de Groot N.N."/>
        </authorList>
    </citation>
    <scope>NUCLEOTIDE SEQUENCE [LARGE SCALE GENOMIC DNA]</scope>
    <source>
        <strain evidence="10 11">ATCC 35958</strain>
    </source>
</reference>
<comment type="subunit">
    <text evidence="8">Homodimer. Interacts with FtsZ.</text>
</comment>
<sequence length="131" mass="14393">MMMKKIEVQIMQQNLQLSCPEGGEGYLREAAARVDKAMTQIRDHGKVRLREQIAVQAAINLAFEMVKATAAEKEALLRAEYAEAVTAQAQAHAEEATALALSVSGPELQTKCQALLERLDSVLEKDDPSRI</sequence>
<dbReference type="PANTHER" id="PTHR34981">
    <property type="entry name" value="CELL DIVISION PROTEIN ZAPA"/>
    <property type="match status" value="1"/>
</dbReference>
<evidence type="ECO:0000256" key="7">
    <source>
        <dbReference type="ARBA" id="ARBA00024910"/>
    </source>
</evidence>
<accession>A0A1H9DF50</accession>
<evidence type="ECO:0000256" key="4">
    <source>
        <dbReference type="ARBA" id="ARBA00022618"/>
    </source>
</evidence>
<evidence type="ECO:0000313" key="11">
    <source>
        <dbReference type="Proteomes" id="UP000199766"/>
    </source>
</evidence>
<dbReference type="EMBL" id="FOGD01000001">
    <property type="protein sequence ID" value="SEQ12106.1"/>
    <property type="molecule type" value="Genomic_DNA"/>
</dbReference>